<evidence type="ECO:0000256" key="34">
    <source>
        <dbReference type="RuleBase" id="RU003733"/>
    </source>
</evidence>
<dbReference type="Pfam" id="PF07005">
    <property type="entry name" value="SBD_N"/>
    <property type="match status" value="1"/>
</dbReference>
<feature type="transmembrane region" description="Helical" evidence="36">
    <location>
        <begin position="3085"/>
        <end position="3105"/>
    </location>
</feature>
<dbReference type="CDD" id="cd02012">
    <property type="entry name" value="TPP_TK"/>
    <property type="match status" value="1"/>
</dbReference>
<feature type="transmembrane region" description="Helical" evidence="36">
    <location>
        <begin position="3025"/>
        <end position="3045"/>
    </location>
</feature>
<dbReference type="InterPro" id="IPR038770">
    <property type="entry name" value="Na+/solute_symporter_sf"/>
</dbReference>
<dbReference type="PROSITE" id="PS00157">
    <property type="entry name" value="RUBISCO_LARGE"/>
    <property type="match status" value="1"/>
</dbReference>
<evidence type="ECO:0000259" key="37">
    <source>
        <dbReference type="PROSITE" id="PS01124"/>
    </source>
</evidence>
<feature type="domain" description="HTH araC/xylS-type" evidence="37">
    <location>
        <begin position="179"/>
        <end position="278"/>
    </location>
</feature>
<dbReference type="InterPro" id="IPR018060">
    <property type="entry name" value="HTH_AraC"/>
</dbReference>
<dbReference type="InterPro" id="IPR015942">
    <property type="entry name" value="Asp/Glu/hydantoin_racemase"/>
</dbReference>
<evidence type="ECO:0000256" key="30">
    <source>
        <dbReference type="ARBA" id="ARBA00023300"/>
    </source>
</evidence>
<name>A0ABP0LE67_9DINO</name>
<evidence type="ECO:0000256" key="13">
    <source>
        <dbReference type="ARBA" id="ARBA00022679"/>
    </source>
</evidence>
<dbReference type="InterPro" id="IPR009057">
    <property type="entry name" value="Homeodomain-like_sf"/>
</dbReference>
<gene>
    <name evidence="38" type="ORF">SCF082_LOCUS22159</name>
</gene>
<dbReference type="InterPro" id="IPR023296">
    <property type="entry name" value="Glyco_hydro_beta-prop_sf"/>
</dbReference>
<keyword evidence="17 34" id="KW-0418">Kinase</keyword>
<evidence type="ECO:0000256" key="19">
    <source>
        <dbReference type="ARBA" id="ARBA00022842"/>
    </source>
</evidence>
<evidence type="ECO:0000256" key="26">
    <source>
        <dbReference type="ARBA" id="ARBA00023163"/>
    </source>
</evidence>
<evidence type="ECO:0000256" key="6">
    <source>
        <dbReference type="ARBA" id="ARBA00005190"/>
    </source>
</evidence>
<evidence type="ECO:0000256" key="22">
    <source>
        <dbReference type="ARBA" id="ARBA00023015"/>
    </source>
</evidence>
<dbReference type="SUPFAM" id="SSF54966">
    <property type="entry name" value="RuBisCO, large subunit, small (N-terminal) domain"/>
    <property type="match status" value="1"/>
</dbReference>
<dbReference type="InterPro" id="IPR037051">
    <property type="entry name" value="4-carb_acid_sugar_kinase_N_sf"/>
</dbReference>
<evidence type="ECO:0000256" key="12">
    <source>
        <dbReference type="ARBA" id="ARBA00022640"/>
    </source>
</evidence>
<dbReference type="GO" id="GO:0016301">
    <property type="term" value="F:kinase activity"/>
    <property type="evidence" value="ECO:0007669"/>
    <property type="project" value="UniProtKB-KW"/>
</dbReference>
<keyword evidence="19" id="KW-0460">Magnesium</keyword>
<feature type="transmembrane region" description="Helical" evidence="36">
    <location>
        <begin position="3153"/>
        <end position="3173"/>
    </location>
</feature>
<keyword evidence="23" id="KW-0503">Monooxygenase</keyword>
<dbReference type="Pfam" id="PF02782">
    <property type="entry name" value="FGGY_C"/>
    <property type="match status" value="1"/>
</dbReference>
<dbReference type="InterPro" id="IPR010737">
    <property type="entry name" value="4-carb_acid_sugar_kinase_N"/>
</dbReference>
<dbReference type="InterPro" id="IPR012334">
    <property type="entry name" value="Pectin_lyas_fold"/>
</dbReference>
<accession>A0ABP0LE67</accession>
<dbReference type="PROSITE" id="PS00445">
    <property type="entry name" value="FGGY_KINASES_2"/>
    <property type="match status" value="1"/>
</dbReference>
<feature type="transmembrane region" description="Helical" evidence="36">
    <location>
        <begin position="3273"/>
        <end position="3291"/>
    </location>
</feature>
<dbReference type="InterPro" id="IPR036376">
    <property type="entry name" value="RuBisCO_lsu_C_sf"/>
</dbReference>
<dbReference type="Pfam" id="PF02311">
    <property type="entry name" value="AraC_binding"/>
    <property type="match status" value="1"/>
</dbReference>
<evidence type="ECO:0000256" key="4">
    <source>
        <dbReference type="ARBA" id="ARBA00004141"/>
    </source>
</evidence>
<keyword evidence="24" id="KW-0238">DNA-binding</keyword>
<feature type="transmembrane region" description="Helical" evidence="36">
    <location>
        <begin position="3057"/>
        <end position="3079"/>
    </location>
</feature>
<evidence type="ECO:0000256" key="7">
    <source>
        <dbReference type="ARBA" id="ARBA00007131"/>
    </source>
</evidence>
<evidence type="ECO:0000256" key="32">
    <source>
        <dbReference type="ARBA" id="ARBA00048059"/>
    </source>
</evidence>
<dbReference type="PROSITE" id="PS01124">
    <property type="entry name" value="HTH_ARAC_FAMILY_2"/>
    <property type="match status" value="1"/>
</dbReference>
<evidence type="ECO:0000313" key="39">
    <source>
        <dbReference type="Proteomes" id="UP001642464"/>
    </source>
</evidence>
<dbReference type="InterPro" id="IPR020878">
    <property type="entry name" value="RuBisCo_large_chain_AS"/>
</dbReference>
<keyword evidence="20 36" id="KW-1133">Transmembrane helix</keyword>
<evidence type="ECO:0000256" key="27">
    <source>
        <dbReference type="ARBA" id="ARBA00023235"/>
    </source>
</evidence>
<dbReference type="Gene3D" id="3.40.50.920">
    <property type="match status" value="1"/>
</dbReference>
<keyword evidence="13 34" id="KW-0808">Transferase</keyword>
<evidence type="ECO:0000256" key="8">
    <source>
        <dbReference type="ARBA" id="ARBA00009156"/>
    </source>
</evidence>
<evidence type="ECO:0000256" key="2">
    <source>
        <dbReference type="ARBA" id="ARBA00001946"/>
    </source>
</evidence>
<dbReference type="PANTHER" id="PTHR10196:SF69">
    <property type="entry name" value="GLYCEROL KINASE"/>
    <property type="match status" value="1"/>
</dbReference>
<evidence type="ECO:0000256" key="17">
    <source>
        <dbReference type="ARBA" id="ARBA00022777"/>
    </source>
</evidence>
<evidence type="ECO:0000256" key="29">
    <source>
        <dbReference type="ARBA" id="ARBA00023277"/>
    </source>
</evidence>
<dbReference type="SUPFAM" id="SSF46689">
    <property type="entry name" value="Homeodomain-like"/>
    <property type="match status" value="1"/>
</dbReference>
<dbReference type="InterPro" id="IPR017443">
    <property type="entry name" value="RuBisCO_lsu_fd_N"/>
</dbReference>
<feature type="transmembrane region" description="Helical" evidence="36">
    <location>
        <begin position="3220"/>
        <end position="3237"/>
    </location>
</feature>
<dbReference type="SUPFAM" id="SSF75005">
    <property type="entry name" value="Arabinanase/levansucrase/invertase"/>
    <property type="match status" value="1"/>
</dbReference>
<keyword evidence="15" id="KW-0479">Metal-binding</keyword>
<dbReference type="SUPFAM" id="SSF142764">
    <property type="entry name" value="YgbK-like"/>
    <property type="match status" value="1"/>
</dbReference>
<keyword evidence="14 36" id="KW-0812">Transmembrane</keyword>
<comment type="pathway">
    <text evidence="6">Polyol metabolism; glycerol degradation via glycerol kinase pathway; sn-glycerol 3-phosphate from glycerol: step 1/1.</text>
</comment>
<dbReference type="SUPFAM" id="SSF51649">
    <property type="entry name" value="RuBisCo, C-terminal domain"/>
    <property type="match status" value="1"/>
</dbReference>
<feature type="transmembrane region" description="Helical" evidence="36">
    <location>
        <begin position="2987"/>
        <end position="3005"/>
    </location>
</feature>
<evidence type="ECO:0000256" key="35">
    <source>
        <dbReference type="SAM" id="MobiDB-lite"/>
    </source>
</evidence>
<evidence type="ECO:0000256" key="15">
    <source>
        <dbReference type="ARBA" id="ARBA00022723"/>
    </source>
</evidence>
<keyword evidence="18" id="KW-0067">ATP-binding</keyword>
<evidence type="ECO:0000256" key="33">
    <source>
        <dbReference type="ARBA" id="ARBA00049469"/>
    </source>
</evidence>
<evidence type="ECO:0000256" key="20">
    <source>
        <dbReference type="ARBA" id="ARBA00022989"/>
    </source>
</evidence>
<keyword evidence="16" id="KW-0547">Nucleotide-binding</keyword>
<dbReference type="Pfam" id="PF02788">
    <property type="entry name" value="RuBisCO_large_N"/>
    <property type="match status" value="1"/>
</dbReference>
<dbReference type="InterPro" id="IPR000685">
    <property type="entry name" value="RuBisCO_lsu_C"/>
</dbReference>
<feature type="region of interest" description="Disordered" evidence="35">
    <location>
        <begin position="272"/>
        <end position="299"/>
    </location>
</feature>
<dbReference type="InterPro" id="IPR037923">
    <property type="entry name" value="HTH-like"/>
</dbReference>
<dbReference type="Gene3D" id="1.20.1530.20">
    <property type="match status" value="1"/>
</dbReference>
<feature type="compositionally biased region" description="Basic and acidic residues" evidence="35">
    <location>
        <begin position="272"/>
        <end position="285"/>
    </location>
</feature>
<evidence type="ECO:0000256" key="16">
    <source>
        <dbReference type="ARBA" id="ARBA00022741"/>
    </source>
</evidence>
<dbReference type="Pfam" id="PF19815">
    <property type="entry name" value="DUF6298"/>
    <property type="match status" value="1"/>
</dbReference>
<comment type="cofactor">
    <cofactor evidence="3">
        <name>thiamine diphosphate</name>
        <dbReference type="ChEBI" id="CHEBI:58937"/>
    </cofactor>
</comment>
<dbReference type="SUPFAM" id="SSF53067">
    <property type="entry name" value="Actin-like ATPase domain"/>
    <property type="match status" value="2"/>
</dbReference>
<sequence length="4373" mass="476087">MREVLPGESYADGNHPNLYNFKWCTGRVLPEHQIVYISDAHGEFESSATGLVRFHGDALIFLFPGVWHRYRPLRDTGWAERWVSLSGSSVARCLQEGGVTPQSAIVAPSQVDELRLGFDRLIKMVQQAPSQSGNAVATAAFGPLCEAINQTTDFQLDTRVGSEPTDGSQAIEVEDEIVRAAIEIIWNHTHTPPLAVANVARQLPVTRRTLDRRFSESLGRSVLDEINACRFARAKRLLLETDLPIKTVSYLSGFPSRERMRIMFIEREGLPPRDFRDHQRGETPQRRNYGAQETENSSDDQQRVYLFTSFEEPATAGLRFLWSEDGLDWQRIPGVFLKPTAGEGQLMRDPSLVQGPDGVYHLVWTTNWRGDLGFGYASTRDLVHWSPQRFIPVMEHEPSTVNVWAPEVFYDEKAQDFIIAWASTIPGRYPIGQERDDNNHRMYFTRTKDFKEFTPAKLFCEPGFSVIDAVIVPWGHGTGPAYKLVLKDNTRPVLALRVAEGDSPTGPWRNVSEPITGFKTEGPTVAKVADRWLVYFDQYGDHQYRAVATTDFQEFEDLEGEVEFPEGHKHGTVLRITRRELDNLLKVGDKKVESSEESPSQSSEKARGDIAALFQQLNITPVWLSEEESKLGGVETHAEARRCAELFRRRRDEIDGVLVSLPNFGDEKGVADTLKMAALDVPILIQGYPDDLQQLGVSRRRDSFCGKISVCNNLVQAGIPFTLTEKHVSAPTSDSFRRDLTKFVSVCRVVNGLRGVRLGAVGARPGAFNTVRYSEKILERNGISVTTVDLSEFIATAEKLPADDGRVAAKLDDILGYAPAPDVPQEKLVQMARMGVVLADWMEENALDATAIQCWTSVQQNMGCNVCTLMSMMSERFMPSACEVDVTGTLTMYAMQLASSTPAALVDWNNNYGDDHNKCTLFHCGNWAKSFLPDIEIATAPILGSTLGEENTYGALKGRTPGGPLTYGRLTTADSDGQIRAYVGQGQLTDDELDTFGTRAVAEVPDLQGLLKHVCRQGFEHHVVMTQSHSVSMSVTNLTNHDLQQKSLEYRRDVLRIIYDAGAGHTGGSLSCVDILNVLYNRIMNVGPENWGNANRDRYVQSKGHSVEALYVVLADQGFFPAEQLGTLCHGGSPFVGHPTRKVPGIEMNTGALGHGLPISVGMAMAAKLDEAPYRVFTLLGDGELAEGSNWEGAMCAGHYQLDNLTAIVDCNTLQITGATCDVCSNEPLNEKFASFGWRVLEVDGHSMYELTDALTSQAPDQPTCVIAHTIKGRGISFMENVVSWHHGVPSQEEYDKAQRHIKRLDLKIGRANLEVFAETVHTLAEIDRDVLAVTSDSRGSGKLKPFGQALPNQIIEVGIAEQNLVGVAAGLASAGKKVFAVSPGCFLTARSLEQIKNDVCYSDVPVSVVGISAGVSYGALGSTHHSLHDFAALRAIANITILAPGDNRETEAAVRWAASHPKPVYLRFGKAAMYDLSDSAAPVDLRQAVVLREGTDVALIGTGEATIHCLLAAAMLEEEGIEARVLSIPCVKPLDEQAILAAGRDCRAVVTAEEHSIHGGLGEACAATLLTAGVAPAFRMVAIPDEDTYTGSQADIFTHYGWVEHDGEEIWQNLLKCTSELCSRNRDKLADVRGVAITNQRETFIVFDRSTGRPLHHAIVWQCRRGDAICEKLRQAGHEQRVAERTGLRIDSYFSGAKIAWLMRERSDIAQLAARGDACVSTIDAYLVHRLTRGQVYATDPTNASRTLLYGITQRCWDAELCELFELPLHSLPEVRENTSMYGETDLGGALPASVPICGIMGDSQASLFAQRCYSPGDAKATFGSGTSVLLNIGDLQMPDCGAVAALAWVVDGKPTYAWEGLINYSAATIAWLKDQLGLIDSPDEAEQLASRVDGSEGVYLVPAFSGLSAPYWQPDAKAAIVGMTAYTGREHLCRAALESIAFQVRDVVEMLAKSGVRPAALCVDGGPTRNQLLMQMVADIAQVELVSASSPHFSALGATMAGMLGLGMIDSLESLRELPRDAKMFRPQMPSDQLDKLAAAQLAGEQSSGTFVAVPGESEELKQRFAARVEHIDLLEVRDHPSLPGGRQGERYQRAEVTVSWSVENFGANLPAILSTVGGNLYELRGFTGLKLVDLGFPAELQQQYRGPGHGVEGCRQLTGVADRPLIGTIIKPSVGLSPTDTAELIEPIVAAGIDFIKDDELMANPPHSPFEKRLAALMHVVNRHADQTGKRVMLAMNVTDELDAMLRHYDMLAEAGGTCAMVSINSVGLVAVKKLCEHGDLAIHAHRNGWGMMTRCPMLGMAFPAYAKLWRLAGVDQLHVNGIDNKFWESDDSVVRSIAACGEPMGQYKPLLPVVSSGQWGGQAFETYRRTQTTDLLYMAGGGIMAHPGGPAAGVAAIQQAWQAAVDGRSLAEAAATYPEFRQSVEKFGGAKLNEQLAGGIPTALFLKPPTGESLDAHADIQAIGVAGATRAMLANELESTIGPALAALRKLGAPHVHYKVCSTFDSSPTIGSIGRVIDVASQIYQAPFVPVVVGSPTLGRWCVFGNLFASMGIGSQGPAYRLDRHPSMSQHPSTPADEADLRLHLARQTDKQIGLIDFRTLDRSTEEAAEELERLVSDEQCQVVLFDTLTEQHFGYIGELLEPLGTPDEPLFWVGSSAVESVLTAHWQATRASAGSDHLTDTNISGPVLVLAGSCSPVSAGQIDAAQAAGAEKLTLSIEQINSGANWIEDAAQQVSGLLEGTASAGFARKFYSEGGLNYLFSQGETHRATPPGRYPSRVAVFNIADDSLIKDVIAAGRLTPSVARRVASQVIAASEAGADQVLVTCSSIGDAVERAATLVDTAVLRVDQPMADQAVNTGTRIGVAATLPTTLEPTASLIERRAQVAGKEIQLTAKLCEGAFDALMSGDSERHDAMVADALTQLAQDNDVVVLAQASMARVVPQMGEMSTPILSSPRLASSGAVMLIGGLVALAIGLGERASMAPFRFTAWMVAGIAVALFYPQALLDLRLFGYSIDLQNSWLKLFMVQGVMFGMGTQMRLTDIAGVVRTPLRVVVGLVCQFTIMPLVGLALAVALQLPNEVAAGVVLIGCCSSGLASNVMVHLARGDLALSVTLTAVATLMAPVVTPTWMKLLANQFIEINFVDMMLTIVRIMIVPIGAAMLHDALIMAPERIRRLVYSIAAMAIAWLLVLIFGGWQWLESRAGSQAGLLDGLTLLNYLLGAIAAGVLYHLAVQHLPRLHDWMPVLSMIGILYFTTISVASGRDQLLELSWLLLIAAIMHNTLGYVFGYSLSRAVGMDVSGARTIAMEVGMQNGAMGVTLADAMGKIATVGLAPILFSPWMNVSGSLLANYWRRRRVDSDLEPPSVSLASGNRLEYRPGVRGDRIPDFSSCGYRGGAESPPNVEIKIVVEALPGDATRRIQAAIDEVSELPLDENGFRGAVSLAAGEHHVAGQIRIAHSGVVLRGAGATNKGTTLVATGQGRRPLIRICPLVERTPDFGPPVTIEQDYVPVGATELELANTSKFRVGDRVLVTRPSSDAWIAELDAKVLGVGWRAGRCDVRWERTITEVDGKKITLDAPLTSSMDKSNDTMGSVCDFDPGDRIESVGIEDLQLRSEFNVEHPHDEEHSWYGVVANDVRDIWVRRVRFEHFAGGAVLLRDGCSRATVEDCVSLDPISEIGGYRRQSFFTQGGQTLFLRCWAEHGQNDFSVGHCAPGPNAFVHCYAYDTHGESGPLESWATGVLYDNVRIDGGNLFLGNRWLDPLGAGWSAANCLAWQCQAAQIHCFNPPGATNWVLGFWAQPVGDGVFEGESDFVRPISIYQQQVLERHGKEAAERVGPFLLNPRASTSPSYRQAEAFVAESNDPARTLRDVVEERINEAATPQVSTTVKRIEEQPATPPAGMHPVKIVNGWLTVDGQVLTGGTLSPTWWRGTIRPNDAPAFGPSITRYAPGRYGVGLTDELPEVLDEMDERGQVAYDHHYGLWYDRRRDDHLMVRRATSAVVPPFYEQPFARTGDGRAWDGLSRYDLTQYNPWYWDRLTEMAGLCEERGKLLIHQCYFQHNILEAGGHWADCPWRPVNNVNDSGLSEPPPYIGDKRIFIAHQFYSPDNAHLRSLHADYLQHCITAFGEQPNVIHMTSAEYTGPLEFTEFWLDTMHQAREESEATGLLAISATKDVQDTLLDDAARADKIDVIDVRYWCYTRGDGVYAPPGGANMAPRQHQRQMRSGGGDFASVAKAVSEYRTRFPDKPVIFSAHRVCPTPNPGWAVLLSGGSLAEVPTLPAELGKALVAMRPAEKNGDGLLRLVSDTGEQLCYAERERSEIEIPEAGSNQRYRARWIDARTGKVVEESEHHAGETASMRTRVVWLTPVK</sequence>
<feature type="transmembrane region" description="Helical" evidence="36">
    <location>
        <begin position="2961"/>
        <end position="2980"/>
    </location>
</feature>
<dbReference type="InterPro" id="IPR015888">
    <property type="entry name" value="Fuc_isomerase_C"/>
</dbReference>
<comment type="catalytic activity">
    <reaction evidence="32">
        <text>D-ribulose 1,5-bisphosphate + O2 = 2-phosphoglycolate + (2R)-3-phosphoglycerate + 2 H(+)</text>
        <dbReference type="Rhea" id="RHEA:36631"/>
        <dbReference type="ChEBI" id="CHEBI:15378"/>
        <dbReference type="ChEBI" id="CHEBI:15379"/>
        <dbReference type="ChEBI" id="CHEBI:57870"/>
        <dbReference type="ChEBI" id="CHEBI:58033"/>
        <dbReference type="ChEBI" id="CHEBI:58272"/>
    </reaction>
</comment>
<dbReference type="InterPro" id="IPR042213">
    <property type="entry name" value="NBD_C_sf"/>
</dbReference>
<proteinExistence type="inferred from homology"/>
<evidence type="ECO:0000256" key="21">
    <source>
        <dbReference type="ARBA" id="ARBA00023002"/>
    </source>
</evidence>
<evidence type="ECO:0000256" key="1">
    <source>
        <dbReference type="ARBA" id="ARBA00001941"/>
    </source>
</evidence>
<dbReference type="Gene3D" id="3.40.50.10840">
    <property type="entry name" value="Putative sugar-binding, N-terminal domain"/>
    <property type="match status" value="1"/>
</dbReference>
<dbReference type="Gene3D" id="3.30.420.40">
    <property type="match status" value="2"/>
</dbReference>
<dbReference type="InterPro" id="IPR033966">
    <property type="entry name" value="RuBisCO"/>
</dbReference>
<dbReference type="Gene3D" id="2.160.20.10">
    <property type="entry name" value="Single-stranded right-handed beta-helix, Pectin lyase-like"/>
    <property type="match status" value="1"/>
</dbReference>
<dbReference type="Pfam" id="PF00016">
    <property type="entry name" value="RuBisCO_large"/>
    <property type="match status" value="1"/>
</dbReference>
<evidence type="ECO:0000256" key="25">
    <source>
        <dbReference type="ARBA" id="ARBA00023136"/>
    </source>
</evidence>
<dbReference type="InterPro" id="IPR046265">
    <property type="entry name" value="DUF6298"/>
</dbReference>
<dbReference type="Proteomes" id="UP001642464">
    <property type="component" value="Unassembled WGS sequence"/>
</dbReference>
<dbReference type="PROSITE" id="PS00933">
    <property type="entry name" value="FGGY_KINASES_1"/>
    <property type="match status" value="1"/>
</dbReference>
<feature type="transmembrane region" description="Helical" evidence="36">
    <location>
        <begin position="3249"/>
        <end position="3267"/>
    </location>
</feature>
<dbReference type="CDD" id="cd00578">
    <property type="entry name" value="L-fuc_L-ara-isomerases"/>
    <property type="match status" value="1"/>
</dbReference>
<dbReference type="SFLD" id="SFLDS00014">
    <property type="entry name" value="RuBisCO"/>
    <property type="match status" value="1"/>
</dbReference>
<keyword evidence="28" id="KW-0456">Lyase</keyword>
<keyword evidence="22" id="KW-0805">Transcription regulation</keyword>
<dbReference type="InterPro" id="IPR018485">
    <property type="entry name" value="FGGY_C"/>
</dbReference>
<dbReference type="Pfam" id="PF02952">
    <property type="entry name" value="Fucose_iso_C"/>
    <property type="match status" value="1"/>
</dbReference>
<evidence type="ECO:0000256" key="18">
    <source>
        <dbReference type="ARBA" id="ARBA00022840"/>
    </source>
</evidence>
<dbReference type="SFLD" id="SFLDG00301">
    <property type="entry name" value="RuBisCO-like_proteins"/>
    <property type="match status" value="1"/>
</dbReference>
<dbReference type="InterPro" id="IPR003313">
    <property type="entry name" value="AraC-bd"/>
</dbReference>
<comment type="similarity">
    <text evidence="8 34">Belongs to the FGGY kinase family.</text>
</comment>
<dbReference type="Gene3D" id="3.40.50.970">
    <property type="match status" value="2"/>
</dbReference>
<evidence type="ECO:0000256" key="31">
    <source>
        <dbReference type="ARBA" id="ARBA00043149"/>
    </source>
</evidence>
<comment type="cofactor">
    <cofactor evidence="2">
        <name>Mg(2+)</name>
        <dbReference type="ChEBI" id="CHEBI:18420"/>
    </cofactor>
</comment>
<evidence type="ECO:0000256" key="9">
    <source>
        <dbReference type="ARBA" id="ARBA00012099"/>
    </source>
</evidence>
<evidence type="ECO:0000256" key="5">
    <source>
        <dbReference type="ARBA" id="ARBA00004474"/>
    </source>
</evidence>
<comment type="cofactor">
    <cofactor evidence="1">
        <name>Co(2+)</name>
        <dbReference type="ChEBI" id="CHEBI:48828"/>
    </cofactor>
</comment>
<dbReference type="SUPFAM" id="SSF53743">
    <property type="entry name" value="FucI/AraA N-terminal and middle domains"/>
    <property type="match status" value="1"/>
</dbReference>
<dbReference type="Gene3D" id="3.20.20.110">
    <property type="entry name" value="Ribulose bisphosphate carboxylase, large subunit, C-terminal domain"/>
    <property type="match status" value="1"/>
</dbReference>
<evidence type="ECO:0000256" key="11">
    <source>
        <dbReference type="ARBA" id="ARBA00022567"/>
    </source>
</evidence>
<keyword evidence="12" id="KW-0934">Plastid</keyword>
<dbReference type="InterPro" id="IPR043129">
    <property type="entry name" value="ATPase_NBD"/>
</dbReference>
<dbReference type="Pfam" id="PF00456">
    <property type="entry name" value="Transketolase_N"/>
    <property type="match status" value="1"/>
</dbReference>
<comment type="subcellular location">
    <subcellularLocation>
        <location evidence="4">Membrane</location>
        <topology evidence="4">Multi-pass membrane protein</topology>
    </subcellularLocation>
    <subcellularLocation>
        <location evidence="5">Plastid</location>
    </subcellularLocation>
</comment>
<dbReference type="PANTHER" id="PTHR10196">
    <property type="entry name" value="SUGAR KINASE"/>
    <property type="match status" value="1"/>
</dbReference>
<feature type="transmembrane region" description="Helical" evidence="36">
    <location>
        <begin position="3180"/>
        <end position="3200"/>
    </location>
</feature>
<dbReference type="SUPFAM" id="SSF52518">
    <property type="entry name" value="Thiamin diphosphate-binding fold (THDP-binding)"/>
    <property type="match status" value="2"/>
</dbReference>
<dbReference type="CDD" id="cd08983">
    <property type="entry name" value="GH43_Bt3655-like"/>
    <property type="match status" value="1"/>
</dbReference>
<dbReference type="InterPro" id="IPR009015">
    <property type="entry name" value="Fucose_isomerase_N/cen_sf"/>
</dbReference>
<dbReference type="EC" id="4.1.1.39" evidence="10"/>
<dbReference type="Pfam" id="PF02779">
    <property type="entry name" value="Transket_pyr"/>
    <property type="match status" value="1"/>
</dbReference>
<dbReference type="InterPro" id="IPR029061">
    <property type="entry name" value="THDP-binding"/>
</dbReference>
<dbReference type="Gene3D" id="3.40.980.20">
    <property type="entry name" value="Four-carbon acid sugar kinase, nucleotide binding domain"/>
    <property type="match status" value="1"/>
</dbReference>
<dbReference type="InterPro" id="IPR009014">
    <property type="entry name" value="Transketo_C/PFOR_II"/>
</dbReference>
<dbReference type="Gene3D" id="2.115.10.20">
    <property type="entry name" value="Glycosyl hydrolase domain, family 43"/>
    <property type="match status" value="1"/>
</dbReference>
<organism evidence="38 39">
    <name type="scientific">Durusdinium trenchii</name>
    <dbReference type="NCBI Taxonomy" id="1381693"/>
    <lineage>
        <taxon>Eukaryota</taxon>
        <taxon>Sar</taxon>
        <taxon>Alveolata</taxon>
        <taxon>Dinophyceae</taxon>
        <taxon>Suessiales</taxon>
        <taxon>Symbiodiniaceae</taxon>
        <taxon>Durusdinium</taxon>
    </lineage>
</organism>
<keyword evidence="11" id="KW-0113">Calvin cycle</keyword>
<dbReference type="CDD" id="cd08207">
    <property type="entry name" value="RLP_NonPhot"/>
    <property type="match status" value="1"/>
</dbReference>
<dbReference type="InterPro" id="IPR002657">
    <property type="entry name" value="BilAc:Na_symport/Acr3"/>
</dbReference>
<dbReference type="SMART" id="SM00342">
    <property type="entry name" value="HTH_ARAC"/>
    <property type="match status" value="1"/>
</dbReference>
<dbReference type="SUPFAM" id="SSF51126">
    <property type="entry name" value="Pectin lyase-like"/>
    <property type="match status" value="1"/>
</dbReference>
<keyword evidence="39" id="KW-1185">Reference proteome</keyword>
<evidence type="ECO:0000256" key="28">
    <source>
        <dbReference type="ARBA" id="ARBA00023239"/>
    </source>
</evidence>
<dbReference type="EC" id="2.7.1.30" evidence="9"/>
<dbReference type="InterPro" id="IPR005474">
    <property type="entry name" value="Transketolase_N"/>
</dbReference>
<evidence type="ECO:0000256" key="36">
    <source>
        <dbReference type="SAM" id="Phobius"/>
    </source>
</evidence>
<evidence type="ECO:0000256" key="24">
    <source>
        <dbReference type="ARBA" id="ARBA00023125"/>
    </source>
</evidence>
<dbReference type="Pfam" id="PF01177">
    <property type="entry name" value="Asp_Glu_race"/>
    <property type="match status" value="1"/>
</dbReference>
<evidence type="ECO:0000313" key="38">
    <source>
        <dbReference type="EMBL" id="CAK9037454.1"/>
    </source>
</evidence>
<evidence type="ECO:0000256" key="3">
    <source>
        <dbReference type="ARBA" id="ARBA00001964"/>
    </source>
</evidence>
<evidence type="ECO:0000256" key="23">
    <source>
        <dbReference type="ARBA" id="ARBA00023033"/>
    </source>
</evidence>
<dbReference type="InterPro" id="IPR018484">
    <property type="entry name" value="FGGY_N"/>
</dbReference>
<keyword evidence="26" id="KW-0804">Transcription</keyword>
<dbReference type="CDD" id="cd07769">
    <property type="entry name" value="ASKHA_NBD_FGGY_GK"/>
    <property type="match status" value="1"/>
</dbReference>
<dbReference type="Pfam" id="PF00370">
    <property type="entry name" value="FGGY_N"/>
    <property type="match status" value="1"/>
</dbReference>
<keyword evidence="27" id="KW-0413">Isomerase</keyword>
<reference evidence="38 39" key="1">
    <citation type="submission" date="2024-02" db="EMBL/GenBank/DDBJ databases">
        <authorList>
            <person name="Chen Y."/>
            <person name="Shah S."/>
            <person name="Dougan E. K."/>
            <person name="Thang M."/>
            <person name="Chan C."/>
        </authorList>
    </citation>
    <scope>NUCLEOTIDE SEQUENCE [LARGE SCALE GENOMIC DNA]</scope>
</reference>
<dbReference type="Pfam" id="PF01758">
    <property type="entry name" value="SBF"/>
    <property type="match status" value="1"/>
</dbReference>
<keyword evidence="21" id="KW-0560">Oxidoreductase</keyword>
<dbReference type="InterPro" id="IPR036422">
    <property type="entry name" value="RuBisCO_lsu_N_sf"/>
</dbReference>
<comment type="caution">
    <text evidence="38">The sequence shown here is derived from an EMBL/GenBank/DDBJ whole genome shotgun (WGS) entry which is preliminary data.</text>
</comment>
<comment type="similarity">
    <text evidence="7">Belongs to the transketolase family.</text>
</comment>
<dbReference type="SMART" id="SM00861">
    <property type="entry name" value="Transket_pyr"/>
    <property type="match status" value="1"/>
</dbReference>
<dbReference type="Pfam" id="PF12833">
    <property type="entry name" value="HTH_18"/>
    <property type="match status" value="1"/>
</dbReference>
<comment type="catalytic activity">
    <reaction evidence="33">
        <text>2 (2R)-3-phosphoglycerate + 2 H(+) = D-ribulose 1,5-bisphosphate + CO2 + H2O</text>
        <dbReference type="Rhea" id="RHEA:23124"/>
        <dbReference type="ChEBI" id="CHEBI:15377"/>
        <dbReference type="ChEBI" id="CHEBI:15378"/>
        <dbReference type="ChEBI" id="CHEBI:16526"/>
        <dbReference type="ChEBI" id="CHEBI:57870"/>
        <dbReference type="ChEBI" id="CHEBI:58272"/>
        <dbReference type="EC" id="4.1.1.39"/>
    </reaction>
</comment>
<dbReference type="CDD" id="cd07033">
    <property type="entry name" value="TPP_PYR_DXS_TK_like"/>
    <property type="match status" value="1"/>
</dbReference>
<dbReference type="InterPro" id="IPR018483">
    <property type="entry name" value="Carb_kinase_FGGY_CS"/>
</dbReference>
<protein>
    <recommendedName>
        <fullName evidence="31">ATP:glycerol 3-phosphotransferase</fullName>
        <ecNumber evidence="9">2.7.1.30</ecNumber>
        <ecNumber evidence="10">4.1.1.39</ecNumber>
    </recommendedName>
</protein>
<keyword evidence="25 36" id="KW-0472">Membrane</keyword>
<dbReference type="InterPro" id="IPR011050">
    <property type="entry name" value="Pectin_lyase_fold/virulence"/>
</dbReference>
<dbReference type="InterPro" id="IPR005475">
    <property type="entry name" value="Transketolase-like_Pyr-bd"/>
</dbReference>
<keyword evidence="29" id="KW-0119">Carbohydrate metabolism</keyword>
<evidence type="ECO:0000256" key="10">
    <source>
        <dbReference type="ARBA" id="ARBA00012287"/>
    </source>
</evidence>
<keyword evidence="30" id="KW-0120">Carbon dioxide fixation</keyword>
<dbReference type="Gene3D" id="1.10.10.60">
    <property type="entry name" value="Homeodomain-like"/>
    <property type="match status" value="1"/>
</dbReference>
<dbReference type="SUPFAM" id="SSF52922">
    <property type="entry name" value="TK C-terminal domain-like"/>
    <property type="match status" value="1"/>
</dbReference>
<evidence type="ECO:0000256" key="14">
    <source>
        <dbReference type="ARBA" id="ARBA00022692"/>
    </source>
</evidence>
<dbReference type="SUPFAM" id="SSF51215">
    <property type="entry name" value="Regulatory protein AraC"/>
    <property type="match status" value="1"/>
</dbReference>
<feature type="transmembrane region" description="Helical" evidence="36">
    <location>
        <begin position="3112"/>
        <end position="3133"/>
    </location>
</feature>
<dbReference type="EMBL" id="CAXAMM010015891">
    <property type="protein sequence ID" value="CAK9037454.1"/>
    <property type="molecule type" value="Genomic_DNA"/>
</dbReference>